<dbReference type="InterPro" id="IPR000780">
    <property type="entry name" value="CheR_MeTrfase"/>
</dbReference>
<feature type="active site" evidence="15">
    <location>
        <position position="19"/>
    </location>
</feature>
<dbReference type="PROSITE" id="PS50122">
    <property type="entry name" value="CHEB"/>
    <property type="match status" value="1"/>
</dbReference>
<dbReference type="Gene3D" id="3.40.50.150">
    <property type="entry name" value="Vaccinia Virus protein VP39"/>
    <property type="match status" value="1"/>
</dbReference>
<dbReference type="SMART" id="SM00091">
    <property type="entry name" value="PAS"/>
    <property type="match status" value="2"/>
</dbReference>
<dbReference type="Gene3D" id="3.40.50.180">
    <property type="entry name" value="Methylesterase CheB, C-terminal domain"/>
    <property type="match status" value="1"/>
</dbReference>
<dbReference type="GO" id="GO:0005524">
    <property type="term" value="F:ATP binding"/>
    <property type="evidence" value="ECO:0007669"/>
    <property type="project" value="UniProtKB-KW"/>
</dbReference>
<evidence type="ECO:0000256" key="4">
    <source>
        <dbReference type="ARBA" id="ARBA00012534"/>
    </source>
</evidence>
<keyword evidence="13" id="KW-0418">Kinase</keyword>
<dbReference type="PROSITE" id="PS50112">
    <property type="entry name" value="PAS"/>
    <property type="match status" value="1"/>
</dbReference>
<dbReference type="SUPFAM" id="SSF53335">
    <property type="entry name" value="S-adenosyl-L-methionine-dependent methyltransferases"/>
    <property type="match status" value="1"/>
</dbReference>
<dbReference type="PRINTS" id="PR00996">
    <property type="entry name" value="CHERMTFRASE"/>
</dbReference>
<feature type="domain" description="CheB-type methylesterase" evidence="20">
    <location>
        <begin position="7"/>
        <end position="194"/>
    </location>
</feature>
<dbReference type="SMART" id="SM00138">
    <property type="entry name" value="MeTrc"/>
    <property type="match status" value="1"/>
</dbReference>
<keyword evidence="9" id="KW-0288">FMN</keyword>
<dbReference type="InterPro" id="IPR000014">
    <property type="entry name" value="PAS"/>
</dbReference>
<dbReference type="Pfam" id="PF01339">
    <property type="entry name" value="CheB_methylest"/>
    <property type="match status" value="1"/>
</dbReference>
<keyword evidence="6" id="KW-0597">Phosphoprotein</keyword>
<evidence type="ECO:0000256" key="7">
    <source>
        <dbReference type="ARBA" id="ARBA00022603"/>
    </source>
</evidence>
<dbReference type="InterPro" id="IPR022642">
    <property type="entry name" value="CheR_C"/>
</dbReference>
<evidence type="ECO:0000256" key="6">
    <source>
        <dbReference type="ARBA" id="ARBA00022553"/>
    </source>
</evidence>
<feature type="compositionally biased region" description="Basic and acidic residues" evidence="17">
    <location>
        <begin position="1158"/>
        <end position="1167"/>
    </location>
</feature>
<dbReference type="Pfam" id="PF03705">
    <property type="entry name" value="CheR_N"/>
    <property type="match status" value="1"/>
</dbReference>
<reference evidence="22 23" key="1">
    <citation type="submission" date="2020-08" db="EMBL/GenBank/DDBJ databases">
        <title>Genomic Encyclopedia of Type Strains, Phase IV (KMG-IV): sequencing the most valuable type-strain genomes for metagenomic binning, comparative biology and taxonomic classification.</title>
        <authorList>
            <person name="Goeker M."/>
        </authorList>
    </citation>
    <scope>NUCLEOTIDE SEQUENCE [LARGE SCALE GENOMIC DNA]</scope>
    <source>
        <strain evidence="22 23">DSM 103737</strain>
    </source>
</reference>
<evidence type="ECO:0000259" key="18">
    <source>
        <dbReference type="PROSITE" id="PS50112"/>
    </source>
</evidence>
<evidence type="ECO:0000256" key="1">
    <source>
        <dbReference type="ARBA" id="ARBA00000085"/>
    </source>
</evidence>
<dbReference type="SMART" id="SM00911">
    <property type="entry name" value="HWE_HK"/>
    <property type="match status" value="1"/>
</dbReference>
<evidence type="ECO:0000256" key="14">
    <source>
        <dbReference type="ARBA" id="ARBA00022840"/>
    </source>
</evidence>
<feature type="active site" evidence="15">
    <location>
        <position position="46"/>
    </location>
</feature>
<evidence type="ECO:0000256" key="12">
    <source>
        <dbReference type="ARBA" id="ARBA00022741"/>
    </source>
</evidence>
<dbReference type="InterPro" id="IPR029063">
    <property type="entry name" value="SAM-dependent_MTases_sf"/>
</dbReference>
<dbReference type="CDD" id="cd00130">
    <property type="entry name" value="PAS"/>
    <property type="match status" value="1"/>
</dbReference>
<feature type="coiled-coil region" evidence="16">
    <location>
        <begin position="641"/>
        <end position="728"/>
    </location>
</feature>
<keyword evidence="14" id="KW-0067">ATP-binding</keyword>
<dbReference type="GO" id="GO:0004673">
    <property type="term" value="F:protein histidine kinase activity"/>
    <property type="evidence" value="ECO:0007669"/>
    <property type="project" value="UniProtKB-EC"/>
</dbReference>
<dbReference type="InterPro" id="IPR035965">
    <property type="entry name" value="PAS-like_dom_sf"/>
</dbReference>
<evidence type="ECO:0000313" key="22">
    <source>
        <dbReference type="EMBL" id="MBB4019534.1"/>
    </source>
</evidence>
<dbReference type="PANTHER" id="PTHR24422:SF27">
    <property type="entry name" value="PROTEIN-GLUTAMATE O-METHYLTRANSFERASE"/>
    <property type="match status" value="1"/>
</dbReference>
<dbReference type="InterPro" id="IPR036890">
    <property type="entry name" value="HATPase_C_sf"/>
</dbReference>
<evidence type="ECO:0000256" key="17">
    <source>
        <dbReference type="SAM" id="MobiDB-lite"/>
    </source>
</evidence>
<dbReference type="Pfam" id="PF13426">
    <property type="entry name" value="PAS_9"/>
    <property type="match status" value="1"/>
</dbReference>
<feature type="active site" evidence="15">
    <location>
        <position position="136"/>
    </location>
</feature>
<evidence type="ECO:0000256" key="9">
    <source>
        <dbReference type="ARBA" id="ARBA00022643"/>
    </source>
</evidence>
<dbReference type="GO" id="GO:0008983">
    <property type="term" value="F:protein-glutamate O-methyltransferase activity"/>
    <property type="evidence" value="ECO:0007669"/>
    <property type="project" value="UniProtKB-EC"/>
</dbReference>
<feature type="domain" description="PAS" evidence="18">
    <location>
        <begin position="845"/>
        <end position="890"/>
    </location>
</feature>
<dbReference type="GO" id="GO:0000156">
    <property type="term" value="F:phosphorelay response regulator activity"/>
    <property type="evidence" value="ECO:0007669"/>
    <property type="project" value="InterPro"/>
</dbReference>
<evidence type="ECO:0000313" key="23">
    <source>
        <dbReference type="Proteomes" id="UP000577362"/>
    </source>
</evidence>
<evidence type="ECO:0000256" key="5">
    <source>
        <dbReference type="ARBA" id="ARBA00021740"/>
    </source>
</evidence>
<comment type="caution">
    <text evidence="22">The sequence shown here is derived from an EMBL/GenBank/DDBJ whole genome shotgun (WGS) entry which is preliminary data.</text>
</comment>
<feature type="region of interest" description="Disordered" evidence="17">
    <location>
        <begin position="1158"/>
        <end position="1182"/>
    </location>
</feature>
<keyword evidence="7 22" id="KW-0489">Methyltransferase</keyword>
<evidence type="ECO:0000259" key="21">
    <source>
        <dbReference type="PROSITE" id="PS50123"/>
    </source>
</evidence>
<dbReference type="PROSITE" id="PS50123">
    <property type="entry name" value="CHER"/>
    <property type="match status" value="1"/>
</dbReference>
<feature type="compositionally biased region" description="Gly residues" evidence="17">
    <location>
        <begin position="1172"/>
        <end position="1182"/>
    </location>
</feature>
<dbReference type="InterPro" id="IPR011102">
    <property type="entry name" value="Sig_transdc_His_kinase_HWE"/>
</dbReference>
<dbReference type="InterPro" id="IPR000700">
    <property type="entry name" value="PAS-assoc_C"/>
</dbReference>
<evidence type="ECO:0000256" key="16">
    <source>
        <dbReference type="SAM" id="Coils"/>
    </source>
</evidence>
<dbReference type="InterPro" id="IPR000673">
    <property type="entry name" value="Sig_transdc_resp-reg_Me-estase"/>
</dbReference>
<keyword evidence="10 22" id="KW-0808">Transferase</keyword>
<evidence type="ECO:0000256" key="2">
    <source>
        <dbReference type="ARBA" id="ARBA00001541"/>
    </source>
</evidence>
<keyword evidence="11" id="KW-0949">S-adenosyl-L-methionine</keyword>
<dbReference type="InterPro" id="IPR035909">
    <property type="entry name" value="CheB_C"/>
</dbReference>
<evidence type="ECO:0000259" key="20">
    <source>
        <dbReference type="PROSITE" id="PS50122"/>
    </source>
</evidence>
<dbReference type="GO" id="GO:0006935">
    <property type="term" value="P:chemotaxis"/>
    <property type="evidence" value="ECO:0007669"/>
    <property type="project" value="UniProtKB-UniRule"/>
</dbReference>
<dbReference type="EC" id="2.7.13.3" evidence="3"/>
<dbReference type="NCBIfam" id="TIGR00229">
    <property type="entry name" value="sensory_box"/>
    <property type="match status" value="1"/>
</dbReference>
<evidence type="ECO:0000256" key="15">
    <source>
        <dbReference type="PROSITE-ProRule" id="PRU00050"/>
    </source>
</evidence>
<keyword evidence="16" id="KW-0175">Coiled coil</keyword>
<comment type="catalytic activity">
    <reaction evidence="2">
        <text>L-glutamyl-[protein] + S-adenosyl-L-methionine = [protein]-L-glutamate 5-O-methyl ester + S-adenosyl-L-homocysteine</text>
        <dbReference type="Rhea" id="RHEA:24452"/>
        <dbReference type="Rhea" id="RHEA-COMP:10208"/>
        <dbReference type="Rhea" id="RHEA-COMP:10311"/>
        <dbReference type="ChEBI" id="CHEBI:29973"/>
        <dbReference type="ChEBI" id="CHEBI:57856"/>
        <dbReference type="ChEBI" id="CHEBI:59789"/>
        <dbReference type="ChEBI" id="CHEBI:82795"/>
        <dbReference type="EC" id="2.1.1.80"/>
    </reaction>
</comment>
<dbReference type="SUPFAM" id="SSF52738">
    <property type="entry name" value="Methylesterase CheB, C-terminal domain"/>
    <property type="match status" value="1"/>
</dbReference>
<dbReference type="PANTHER" id="PTHR24422">
    <property type="entry name" value="CHEMOTAXIS PROTEIN METHYLTRANSFERASE"/>
    <property type="match status" value="1"/>
</dbReference>
<keyword evidence="12" id="KW-0547">Nucleotide-binding</keyword>
<dbReference type="InterPro" id="IPR050903">
    <property type="entry name" value="Bact_Chemotaxis_MeTrfase"/>
</dbReference>
<accession>A0A840C1V7</accession>
<dbReference type="PROSITE" id="PS50113">
    <property type="entry name" value="PAC"/>
    <property type="match status" value="1"/>
</dbReference>
<dbReference type="SUPFAM" id="SSF47757">
    <property type="entry name" value="Chemotaxis receptor methyltransferase CheR, N-terminal domain"/>
    <property type="match status" value="1"/>
</dbReference>
<evidence type="ECO:0000256" key="3">
    <source>
        <dbReference type="ARBA" id="ARBA00012438"/>
    </source>
</evidence>
<dbReference type="EMBL" id="JACIEN010000007">
    <property type="protein sequence ID" value="MBB4019534.1"/>
    <property type="molecule type" value="Genomic_DNA"/>
</dbReference>
<keyword evidence="8" id="KW-0285">Flavoprotein</keyword>
<dbReference type="SUPFAM" id="SSF55785">
    <property type="entry name" value="PYP-like sensor domain (PAS domain)"/>
    <property type="match status" value="2"/>
</dbReference>
<dbReference type="GO" id="GO:0032259">
    <property type="term" value="P:methylation"/>
    <property type="evidence" value="ECO:0007669"/>
    <property type="project" value="UniProtKB-KW"/>
</dbReference>
<sequence length="1182" mass="131943">MNVMEEQENSPVIVGIGASAGGIPALQELFEALPETTGAAFVVIIHLDPRAQSELAAILATRTQMPVVQVKESERLQADRVYVIPPDRRLELSDHQVTAATFAEPRNHRAPIDLFFRSLGEHGDGFAVILSGAGSDGAVGVRKVKEAGGIILVQDPHEAEYPSMPRSAIATGIADVVLPVRELAGRLGDLIRNRKAGDLADRGHVDEDLLRRVLAHLRVRTGHDFSKYKRSTVLRRIARRIQVTRTDDMRGYYEYLRDNEDEPQALLSDLLISVTTFFRDREAFDALKDQVLPQLFGAKQANETIRIWVPGCATGEEAYSIAMLLLEESARHEERLPVQVFASDMDARALNLARESQYPSAIEADINEERLRRFFTREKEGYRVRQEVRDMVLFASHDLLKDPPFSRVDLISCRNLLIYLDRELQEQVCTTLHYALNPGGFLLLGSSESADNPPGLFRIVDRNARIYQSSSVRGERPRLLPRLLGNYALREHGLPAVRSPGPGAALSDAVAHRRAIERLAPPSMLVDEYHKAVHLSEHAGRFVQPSGGPVNSDVVDLVRPELRFELRSALHRAFDQQQSTLSLPIPVRFNGAVHRVILHVHPIAGGNEREVRTALVMFIEGESAGDGSAAGSSDQTNDDTVRSLTEELELTQARLRTVREESEAANEELRAANEELQSINEEYRSTSEELETSKEELQSINEELQTVNSELKLKLEAISRAHSDLQNLMAATDFGTLFLDSTLRIKRFTEQVTELFSVTPNDEGRPITDFAHQLEYDDLVRDARAVLADLAPIRREIHSRLGRWYDVRLRPYRTVDDKIDGVVITFVDVTDRRHVEEALRASGQELRQQKALVELSRAPIMVWDFDGGIVDWNRGSEELYGYTRDEAIGKRKERLLKTVVPGSSFEALRKELAEKGSWTGEVRHTSKTGREIIVESHIELESLQGRRLVLESTRDITERKEWERRQQLLLRELTHRVKNALAVVQSIAQQTLRAAPSQEEFVKRFSGRLEALAGAHGLLVQSEWLGADFRALAESQLAAHVSDNPGRLTLEGEPVMLGADLATPFGLVLHELATNAVKYGALSVPEGKVHVSWTVLEGNSKRLRVLWEERNGPVVAAPERIGFGTSLIERGIPNARVKREYRPDGFVCTIEVALHEATRDGETDRAQPKPSVGGGAGPRGGG</sequence>
<evidence type="ECO:0000259" key="19">
    <source>
        <dbReference type="PROSITE" id="PS50113"/>
    </source>
</evidence>
<dbReference type="InterPro" id="IPR036804">
    <property type="entry name" value="CheR_N_sf"/>
</dbReference>
<keyword evidence="15 22" id="KW-0378">Hydrolase</keyword>
<dbReference type="Gene3D" id="3.30.565.10">
    <property type="entry name" value="Histidine kinase-like ATPase, C-terminal domain"/>
    <property type="match status" value="1"/>
</dbReference>
<dbReference type="Gene3D" id="1.10.155.10">
    <property type="entry name" value="Chemotaxis receptor methyltransferase CheR, N-terminal domain"/>
    <property type="match status" value="1"/>
</dbReference>
<dbReference type="EC" id="2.1.1.80" evidence="4"/>
<dbReference type="Pfam" id="PF07536">
    <property type="entry name" value="HWE_HK"/>
    <property type="match status" value="1"/>
</dbReference>
<dbReference type="GO" id="GO:0005737">
    <property type="term" value="C:cytoplasm"/>
    <property type="evidence" value="ECO:0007669"/>
    <property type="project" value="InterPro"/>
</dbReference>
<gene>
    <name evidence="22" type="ORF">GGR16_004585</name>
</gene>
<comment type="catalytic activity">
    <reaction evidence="1">
        <text>ATP + protein L-histidine = ADP + protein N-phospho-L-histidine.</text>
        <dbReference type="EC" id="2.7.13.3"/>
    </reaction>
</comment>
<keyword evidence="23" id="KW-1185">Reference proteome</keyword>
<keyword evidence="15" id="KW-0145">Chemotaxis</keyword>
<name>A0A840C1V7_9HYPH</name>
<evidence type="ECO:0000256" key="13">
    <source>
        <dbReference type="ARBA" id="ARBA00022777"/>
    </source>
</evidence>
<dbReference type="CDD" id="cd16434">
    <property type="entry name" value="CheB-CheR_fusion"/>
    <property type="match status" value="1"/>
</dbReference>
<dbReference type="AlphaFoldDB" id="A0A840C1V7"/>
<protein>
    <recommendedName>
        <fullName evidence="5">Blue-light-activated histidine kinase</fullName>
        <ecNumber evidence="4">2.1.1.80</ecNumber>
        <ecNumber evidence="3">2.7.13.3</ecNumber>
    </recommendedName>
</protein>
<evidence type="ECO:0000256" key="11">
    <source>
        <dbReference type="ARBA" id="ARBA00022691"/>
    </source>
</evidence>
<evidence type="ECO:0000256" key="8">
    <source>
        <dbReference type="ARBA" id="ARBA00022630"/>
    </source>
</evidence>
<evidence type="ECO:0000256" key="10">
    <source>
        <dbReference type="ARBA" id="ARBA00022679"/>
    </source>
</evidence>
<proteinExistence type="predicted"/>
<dbReference type="Pfam" id="PF01739">
    <property type="entry name" value="CheR"/>
    <property type="match status" value="1"/>
</dbReference>
<feature type="domain" description="PAC" evidence="19">
    <location>
        <begin position="791"/>
        <end position="841"/>
    </location>
</feature>
<dbReference type="GO" id="GO:0008984">
    <property type="term" value="F:protein-glutamate methylesterase activity"/>
    <property type="evidence" value="ECO:0007669"/>
    <property type="project" value="InterPro"/>
</dbReference>
<dbReference type="Pfam" id="PF13596">
    <property type="entry name" value="PAS_10"/>
    <property type="match status" value="1"/>
</dbReference>
<dbReference type="Gene3D" id="3.30.450.20">
    <property type="entry name" value="PAS domain"/>
    <property type="match status" value="2"/>
</dbReference>
<dbReference type="Proteomes" id="UP000577362">
    <property type="component" value="Unassembled WGS sequence"/>
</dbReference>
<feature type="domain" description="CheR-type methyltransferase" evidence="21">
    <location>
        <begin position="210"/>
        <end position="449"/>
    </location>
</feature>
<dbReference type="InterPro" id="IPR022641">
    <property type="entry name" value="CheR_N"/>
</dbReference>
<organism evidence="22 23">
    <name type="scientific">Chelatococcus caeni</name>
    <dbReference type="NCBI Taxonomy" id="1348468"/>
    <lineage>
        <taxon>Bacteria</taxon>
        <taxon>Pseudomonadati</taxon>
        <taxon>Pseudomonadota</taxon>
        <taxon>Alphaproteobacteria</taxon>
        <taxon>Hyphomicrobiales</taxon>
        <taxon>Chelatococcaceae</taxon>
        <taxon>Chelatococcus</taxon>
    </lineage>
</organism>